<dbReference type="InterPro" id="IPR036520">
    <property type="entry name" value="UPF0759_sf"/>
</dbReference>
<evidence type="ECO:0000313" key="1">
    <source>
        <dbReference type="EMBL" id="GGI76322.1"/>
    </source>
</evidence>
<sequence length="246" mass="29275">MSKRKIYIGTSGWNYDDWDEDFYSKSNGKEVHLQIYANHFNTVELNSSFYHLPSPSEIQDWRKKTPKTFLFSCKANRYITHMKKLSDPKEPINHLLKTLKHFEQQLGPVLFQLPPYLKLDLERLNKFINNLPNKYHYTFEFRNKSWFCDKVYELLQKNNITLCFYDFKGYQSPEIITSDLIYVRLHGPEKEPYQGRYDGRTLAGYAQKFLNWQEEGKSIFCYFDNTKSCAAPYDAKFLLGSLSRQS</sequence>
<proteinExistence type="predicted"/>
<name>A0A917JLN4_9GAMM</name>
<dbReference type="OrthoDB" id="9780310at2"/>
<dbReference type="Proteomes" id="UP000630149">
    <property type="component" value="Unassembled WGS sequence"/>
</dbReference>
<reference evidence="1" key="1">
    <citation type="journal article" date="2014" name="Int. J. Syst. Evol. Microbiol.">
        <title>Complete genome sequence of Corynebacterium casei LMG S-19264T (=DSM 44701T), isolated from a smear-ripened cheese.</title>
        <authorList>
            <consortium name="US DOE Joint Genome Institute (JGI-PGF)"/>
            <person name="Walter F."/>
            <person name="Albersmeier A."/>
            <person name="Kalinowski J."/>
            <person name="Ruckert C."/>
        </authorList>
    </citation>
    <scope>NUCLEOTIDE SEQUENCE</scope>
    <source>
        <strain evidence="1">JCM 13919</strain>
    </source>
</reference>
<organism evidence="1 2">
    <name type="scientific">Legionella impletisoli</name>
    <dbReference type="NCBI Taxonomy" id="343510"/>
    <lineage>
        <taxon>Bacteria</taxon>
        <taxon>Pseudomonadati</taxon>
        <taxon>Pseudomonadota</taxon>
        <taxon>Gammaproteobacteria</taxon>
        <taxon>Legionellales</taxon>
        <taxon>Legionellaceae</taxon>
        <taxon>Legionella</taxon>
    </lineage>
</organism>
<dbReference type="PANTHER" id="PTHR30348:SF4">
    <property type="entry name" value="DUF72 DOMAIN-CONTAINING PROTEIN"/>
    <property type="match status" value="1"/>
</dbReference>
<reference evidence="1" key="2">
    <citation type="submission" date="2020-09" db="EMBL/GenBank/DDBJ databases">
        <authorList>
            <person name="Sun Q."/>
            <person name="Ohkuma M."/>
        </authorList>
    </citation>
    <scope>NUCLEOTIDE SEQUENCE</scope>
    <source>
        <strain evidence="1">JCM 13919</strain>
    </source>
</reference>
<keyword evidence="2" id="KW-1185">Reference proteome</keyword>
<dbReference type="SUPFAM" id="SSF117396">
    <property type="entry name" value="TM1631-like"/>
    <property type="match status" value="1"/>
</dbReference>
<evidence type="ECO:0008006" key="3">
    <source>
        <dbReference type="Google" id="ProtNLM"/>
    </source>
</evidence>
<comment type="caution">
    <text evidence="1">The sequence shown here is derived from an EMBL/GenBank/DDBJ whole genome shotgun (WGS) entry which is preliminary data.</text>
</comment>
<gene>
    <name evidence="1" type="ORF">GCM10007966_01420</name>
</gene>
<dbReference type="InterPro" id="IPR002763">
    <property type="entry name" value="DUF72"/>
</dbReference>
<dbReference type="PANTHER" id="PTHR30348">
    <property type="entry name" value="UNCHARACTERIZED PROTEIN YECE"/>
    <property type="match status" value="1"/>
</dbReference>
<dbReference type="AlphaFoldDB" id="A0A917JLN4"/>
<protein>
    <recommendedName>
        <fullName evidence="3">DUF72 domain-containing protein</fullName>
    </recommendedName>
</protein>
<dbReference type="RefSeq" id="WP_131775387.1">
    <property type="nucleotide sequence ID" value="NZ_BMOB01000001.1"/>
</dbReference>
<dbReference type="EMBL" id="BMOB01000001">
    <property type="protein sequence ID" value="GGI76322.1"/>
    <property type="molecule type" value="Genomic_DNA"/>
</dbReference>
<evidence type="ECO:0000313" key="2">
    <source>
        <dbReference type="Proteomes" id="UP000630149"/>
    </source>
</evidence>
<accession>A0A917JLN4</accession>
<dbReference type="Gene3D" id="3.20.20.410">
    <property type="entry name" value="Protein of unknown function UPF0759"/>
    <property type="match status" value="1"/>
</dbReference>
<dbReference type="Pfam" id="PF01904">
    <property type="entry name" value="DUF72"/>
    <property type="match status" value="1"/>
</dbReference>